<evidence type="ECO:0000313" key="2">
    <source>
        <dbReference type="Proteomes" id="UP001293791"/>
    </source>
</evidence>
<dbReference type="Proteomes" id="UP001293791">
    <property type="component" value="Unassembled WGS sequence"/>
</dbReference>
<reference evidence="1 2" key="1">
    <citation type="submission" date="2023-02" db="EMBL/GenBank/DDBJ databases">
        <title>Host association and intracellularity evolved multiple times independently in the Rickettsiales.</title>
        <authorList>
            <person name="Castelli M."/>
            <person name="Nardi T."/>
            <person name="Gammuto L."/>
            <person name="Bellinzona G."/>
            <person name="Sabaneyeva E."/>
            <person name="Potekhin A."/>
            <person name="Serra V."/>
            <person name="Petroni G."/>
            <person name="Sassera D."/>
        </authorList>
    </citation>
    <scope>NUCLEOTIDE SEQUENCE [LARGE SCALE GENOMIC DNA]</scope>
    <source>
        <strain evidence="1 2">BOD18</strain>
    </source>
</reference>
<accession>A0ABU5L810</accession>
<organism evidence="1 2">
    <name type="scientific">Candidatus Cyrtobacter comes</name>
    <dbReference type="NCBI Taxonomy" id="675776"/>
    <lineage>
        <taxon>Bacteria</taxon>
        <taxon>Pseudomonadati</taxon>
        <taxon>Pseudomonadota</taxon>
        <taxon>Alphaproteobacteria</taxon>
        <taxon>Rickettsiales</taxon>
        <taxon>Candidatus Midichloriaceae</taxon>
        <taxon>Candidatus Cyrtobacter</taxon>
    </lineage>
</organism>
<gene>
    <name evidence="1" type="ORF">Cyrtocomes_00633</name>
</gene>
<proteinExistence type="predicted"/>
<keyword evidence="2" id="KW-1185">Reference proteome</keyword>
<comment type="caution">
    <text evidence="1">The sequence shown here is derived from an EMBL/GenBank/DDBJ whole genome shotgun (WGS) entry which is preliminary data.</text>
</comment>
<sequence length="48" mass="5803">MGRYLEWKMTPSIIDWIRDYTKIIHNNVNNITKNLKDVQILKIVCQKN</sequence>
<dbReference type="EMBL" id="JARGYT010000031">
    <property type="protein sequence ID" value="MDZ5762257.1"/>
    <property type="molecule type" value="Genomic_DNA"/>
</dbReference>
<protein>
    <submittedName>
        <fullName evidence="1">Uncharacterized protein</fullName>
    </submittedName>
</protein>
<name>A0ABU5L810_9RICK</name>
<evidence type="ECO:0000313" key="1">
    <source>
        <dbReference type="EMBL" id="MDZ5762257.1"/>
    </source>
</evidence>